<dbReference type="AlphaFoldDB" id="H8KY47"/>
<feature type="signal peptide" evidence="2">
    <location>
        <begin position="1"/>
        <end position="19"/>
    </location>
</feature>
<dbReference type="SMART" id="SM00028">
    <property type="entry name" value="TPR"/>
    <property type="match status" value="2"/>
</dbReference>
<organism evidence="3 4">
    <name type="scientific">Solitalea canadensis (strain ATCC 29591 / DSM 3403 / JCM 21819 / LMG 8368 / NBRC 15130 / NCIMB 12057 / USAM 9D)</name>
    <name type="common">Flexibacter canadensis</name>
    <dbReference type="NCBI Taxonomy" id="929556"/>
    <lineage>
        <taxon>Bacteria</taxon>
        <taxon>Pseudomonadati</taxon>
        <taxon>Bacteroidota</taxon>
        <taxon>Sphingobacteriia</taxon>
        <taxon>Sphingobacteriales</taxon>
        <taxon>Sphingobacteriaceae</taxon>
        <taxon>Solitalea</taxon>
    </lineage>
</organism>
<dbReference type="Pfam" id="PF13432">
    <property type="entry name" value="TPR_16"/>
    <property type="match status" value="1"/>
</dbReference>
<dbReference type="Gene3D" id="1.25.40.10">
    <property type="entry name" value="Tetratricopeptide repeat domain"/>
    <property type="match status" value="1"/>
</dbReference>
<dbReference type="STRING" id="929556.Solca_0660"/>
<evidence type="ECO:0000313" key="4">
    <source>
        <dbReference type="Proteomes" id="UP000007590"/>
    </source>
</evidence>
<accession>H8KY47</accession>
<keyword evidence="2" id="KW-0732">Signal</keyword>
<evidence type="ECO:0000313" key="3">
    <source>
        <dbReference type="EMBL" id="AFD05785.1"/>
    </source>
</evidence>
<dbReference type="PROSITE" id="PS50005">
    <property type="entry name" value="TPR"/>
    <property type="match status" value="2"/>
</dbReference>
<name>H8KY47_SOLCM</name>
<dbReference type="InterPro" id="IPR019734">
    <property type="entry name" value="TPR_rpt"/>
</dbReference>
<dbReference type="SUPFAM" id="SSF48452">
    <property type="entry name" value="TPR-like"/>
    <property type="match status" value="1"/>
</dbReference>
<reference evidence="3" key="1">
    <citation type="submission" date="2012-02" db="EMBL/GenBank/DDBJ databases">
        <title>The complete genome of Solitalea canadensis DSM 3403.</title>
        <authorList>
            <consortium name="US DOE Joint Genome Institute (JGI-PGF)"/>
            <person name="Lucas S."/>
            <person name="Copeland A."/>
            <person name="Lapidus A."/>
            <person name="Glavina del Rio T."/>
            <person name="Dalin E."/>
            <person name="Tice H."/>
            <person name="Bruce D."/>
            <person name="Goodwin L."/>
            <person name="Pitluck S."/>
            <person name="Peters L."/>
            <person name="Ovchinnikova G."/>
            <person name="Lu M."/>
            <person name="Kyrpides N."/>
            <person name="Mavromatis K."/>
            <person name="Ivanova N."/>
            <person name="Brettin T."/>
            <person name="Detter J.C."/>
            <person name="Han C."/>
            <person name="Larimer F."/>
            <person name="Land M."/>
            <person name="Hauser L."/>
            <person name="Markowitz V."/>
            <person name="Cheng J.-F."/>
            <person name="Hugenholtz P."/>
            <person name="Woyke T."/>
            <person name="Wu D."/>
            <person name="Spring S."/>
            <person name="Schroeder M."/>
            <person name="Kopitz M."/>
            <person name="Brambilla E."/>
            <person name="Klenk H.-P."/>
            <person name="Eisen J.A."/>
        </authorList>
    </citation>
    <scope>NUCLEOTIDE SEQUENCE</scope>
    <source>
        <strain evidence="3">DSM 3403</strain>
    </source>
</reference>
<feature type="chain" id="PRO_5003615454" evidence="2">
    <location>
        <begin position="20"/>
        <end position="244"/>
    </location>
</feature>
<dbReference type="HOGENOM" id="CLU_1137438_0_0_10"/>
<evidence type="ECO:0000256" key="1">
    <source>
        <dbReference type="PROSITE-ProRule" id="PRU00339"/>
    </source>
</evidence>
<feature type="repeat" description="TPR" evidence="1">
    <location>
        <begin position="58"/>
        <end position="91"/>
    </location>
</feature>
<keyword evidence="4" id="KW-1185">Reference proteome</keyword>
<keyword evidence="1" id="KW-0802">TPR repeat</keyword>
<dbReference type="KEGG" id="scn:Solca_0660"/>
<dbReference type="eggNOG" id="COG0457">
    <property type="taxonomic scope" value="Bacteria"/>
</dbReference>
<gene>
    <name evidence="3" type="ordered locus">Solca_0660</name>
</gene>
<dbReference type="Proteomes" id="UP000007590">
    <property type="component" value="Chromosome"/>
</dbReference>
<evidence type="ECO:0000256" key="2">
    <source>
        <dbReference type="SAM" id="SignalP"/>
    </source>
</evidence>
<dbReference type="EMBL" id="CP003349">
    <property type="protein sequence ID" value="AFD05785.1"/>
    <property type="molecule type" value="Genomic_DNA"/>
</dbReference>
<sequence length="244" mass="27260">MKKLLFLLVISIFISSVYAQSNQADSLYQQALKLYDNKDFANAITAFEKVLEINPRHTDALFNLAVLQYDQGNKQKAIDLFQRSAALGDSESKEILKNKLNVRLAYTDTMDVADVDKLPSLIIDNKQEDLFFNKTINTKLLSTIADKIVKSATIKARVFEVDAANKNVEASTLKEVKMKVGLLFGKDGSITAVPVGEDFADRKLIVDLLTVSPQLGKVTPAMYDNKAVCARYYSVPIMFYAEEK</sequence>
<feature type="repeat" description="TPR" evidence="1">
    <location>
        <begin position="24"/>
        <end position="57"/>
    </location>
</feature>
<proteinExistence type="predicted"/>
<protein>
    <submittedName>
        <fullName evidence="3">Uncharacterized protein</fullName>
    </submittedName>
</protein>
<dbReference type="InterPro" id="IPR011990">
    <property type="entry name" value="TPR-like_helical_dom_sf"/>
</dbReference>